<name>A0A4U6TAB5_SETVI</name>
<dbReference type="AlphaFoldDB" id="A0A4U6TAB5"/>
<accession>A0A4U6TAB5</accession>
<evidence type="ECO:0000256" key="1">
    <source>
        <dbReference type="SAM" id="MobiDB-lite"/>
    </source>
</evidence>
<reference evidence="2" key="1">
    <citation type="submission" date="2019-03" db="EMBL/GenBank/DDBJ databases">
        <title>WGS assembly of Setaria viridis.</title>
        <authorList>
            <person name="Huang P."/>
            <person name="Jenkins J."/>
            <person name="Grimwood J."/>
            <person name="Barry K."/>
            <person name="Healey A."/>
            <person name="Mamidi S."/>
            <person name="Sreedasyam A."/>
            <person name="Shu S."/>
            <person name="Feldman M."/>
            <person name="Wu J."/>
            <person name="Yu Y."/>
            <person name="Chen C."/>
            <person name="Johnson J."/>
            <person name="Rokhsar D."/>
            <person name="Baxter I."/>
            <person name="Schmutz J."/>
            <person name="Brutnell T."/>
            <person name="Kellogg E."/>
        </authorList>
    </citation>
    <scope>NUCLEOTIDE SEQUENCE [LARGE SCALE GENOMIC DNA]</scope>
</reference>
<proteinExistence type="predicted"/>
<feature type="region of interest" description="Disordered" evidence="1">
    <location>
        <begin position="1"/>
        <end position="26"/>
    </location>
</feature>
<protein>
    <submittedName>
        <fullName evidence="2">Uncharacterized protein</fullName>
    </submittedName>
</protein>
<dbReference type="EMBL" id="CM016560">
    <property type="protein sequence ID" value="TKV97764.1"/>
    <property type="molecule type" value="Genomic_DNA"/>
</dbReference>
<keyword evidence="3" id="KW-1185">Reference proteome</keyword>
<organism evidence="2 3">
    <name type="scientific">Setaria viridis</name>
    <name type="common">Green bristlegrass</name>
    <name type="synonym">Setaria italica subsp. viridis</name>
    <dbReference type="NCBI Taxonomy" id="4556"/>
    <lineage>
        <taxon>Eukaryota</taxon>
        <taxon>Viridiplantae</taxon>
        <taxon>Streptophyta</taxon>
        <taxon>Embryophyta</taxon>
        <taxon>Tracheophyta</taxon>
        <taxon>Spermatophyta</taxon>
        <taxon>Magnoliopsida</taxon>
        <taxon>Liliopsida</taxon>
        <taxon>Poales</taxon>
        <taxon>Poaceae</taxon>
        <taxon>PACMAD clade</taxon>
        <taxon>Panicoideae</taxon>
        <taxon>Panicodae</taxon>
        <taxon>Paniceae</taxon>
        <taxon>Cenchrinae</taxon>
        <taxon>Setaria</taxon>
    </lineage>
</organism>
<gene>
    <name evidence="2" type="ORF">SEVIR_9G517050v2</name>
</gene>
<evidence type="ECO:0000313" key="3">
    <source>
        <dbReference type="Proteomes" id="UP000298652"/>
    </source>
</evidence>
<dbReference type="Proteomes" id="UP000298652">
    <property type="component" value="Chromosome 9"/>
</dbReference>
<dbReference type="Gramene" id="TKV97764">
    <property type="protein sequence ID" value="TKV97764"/>
    <property type="gene ID" value="SEVIR_9G517050v2"/>
</dbReference>
<sequence>MWPRCRRRPPPAATMRPTGVRHGKPRTHHQFTSAMRFQFRFSLVRDRVSSWPSVHFLVLLCSVISHRTFAETPRELFSPAMVFWCCLSSSLQLRLLVQCHHPSLFHLYLCSQQCYRLSRRQEKEMYLRILGHLLASTTSILGLDKSCIDLSLIQSYVFVSAYLTNELMRTKCV</sequence>
<evidence type="ECO:0000313" key="2">
    <source>
        <dbReference type="EMBL" id="TKV97764.1"/>
    </source>
</evidence>